<comment type="similarity">
    <text evidence="3">Belongs to the TTC4 family.</text>
</comment>
<name>T1KG23_TETUR</name>
<dbReference type="SUPFAM" id="SSF48452">
    <property type="entry name" value="TPR-like"/>
    <property type="match status" value="1"/>
</dbReference>
<dbReference type="EMBL" id="CAEY01000040">
    <property type="status" value="NOT_ANNOTATED_CDS"/>
    <property type="molecule type" value="Genomic_DNA"/>
</dbReference>
<dbReference type="InterPro" id="IPR019734">
    <property type="entry name" value="TPR_rpt"/>
</dbReference>
<keyword evidence="7" id="KW-1185">Reference proteome</keyword>
<evidence type="ECO:0000256" key="3">
    <source>
        <dbReference type="ARBA" id="ARBA00023602"/>
    </source>
</evidence>
<evidence type="ECO:0000256" key="4">
    <source>
        <dbReference type="SAM" id="Coils"/>
    </source>
</evidence>
<keyword evidence="1" id="KW-0677">Repeat</keyword>
<evidence type="ECO:0000256" key="1">
    <source>
        <dbReference type="ARBA" id="ARBA00022737"/>
    </source>
</evidence>
<dbReference type="Proteomes" id="UP000015104">
    <property type="component" value="Unassembled WGS sequence"/>
</dbReference>
<dbReference type="GO" id="GO:0006457">
    <property type="term" value="P:protein folding"/>
    <property type="evidence" value="ECO:0007669"/>
    <property type="project" value="TreeGrafter"/>
</dbReference>
<dbReference type="STRING" id="32264.T1KG23"/>
<keyword evidence="4" id="KW-0175">Coiled coil</keyword>
<dbReference type="InterPro" id="IPR011990">
    <property type="entry name" value="TPR-like_helical_dom_sf"/>
</dbReference>
<dbReference type="GO" id="GO:0030544">
    <property type="term" value="F:Hsp70 protein binding"/>
    <property type="evidence" value="ECO:0007669"/>
    <property type="project" value="TreeGrafter"/>
</dbReference>
<dbReference type="EnsemblMetazoa" id="tetur10g05210.1">
    <property type="protein sequence ID" value="tetur10g05210.1"/>
    <property type="gene ID" value="tetur10g05210"/>
</dbReference>
<feature type="coiled-coil region" evidence="4">
    <location>
        <begin position="140"/>
        <end position="184"/>
    </location>
</feature>
<dbReference type="CDD" id="cd21380">
    <property type="entry name" value="CTWD_Cns1"/>
    <property type="match status" value="1"/>
</dbReference>
<dbReference type="GO" id="GO:0051879">
    <property type="term" value="F:Hsp90 protein binding"/>
    <property type="evidence" value="ECO:0007669"/>
    <property type="project" value="InterPro"/>
</dbReference>
<dbReference type="GO" id="GO:0005634">
    <property type="term" value="C:nucleus"/>
    <property type="evidence" value="ECO:0007669"/>
    <property type="project" value="TreeGrafter"/>
</dbReference>
<organism evidence="6 7">
    <name type="scientific">Tetranychus urticae</name>
    <name type="common">Two-spotted spider mite</name>
    <dbReference type="NCBI Taxonomy" id="32264"/>
    <lineage>
        <taxon>Eukaryota</taxon>
        <taxon>Metazoa</taxon>
        <taxon>Ecdysozoa</taxon>
        <taxon>Arthropoda</taxon>
        <taxon>Chelicerata</taxon>
        <taxon>Arachnida</taxon>
        <taxon>Acari</taxon>
        <taxon>Acariformes</taxon>
        <taxon>Trombidiformes</taxon>
        <taxon>Prostigmata</taxon>
        <taxon>Eleutherengona</taxon>
        <taxon>Raphignathae</taxon>
        <taxon>Tetranychoidea</taxon>
        <taxon>Tetranychidae</taxon>
        <taxon>Tetranychus</taxon>
    </lineage>
</organism>
<dbReference type="InterPro" id="IPR044059">
    <property type="entry name" value="Csn1/TTC4_wheel"/>
</dbReference>
<feature type="domain" description="Cns1/TTC4 wheel" evidence="5">
    <location>
        <begin position="213"/>
        <end position="315"/>
    </location>
</feature>
<evidence type="ECO:0000313" key="6">
    <source>
        <dbReference type="EnsemblMetazoa" id="tetur10g05210.1"/>
    </source>
</evidence>
<sequence>MEEHPLFMTKSPEGELPPLVEAIAQVKYDEEMDNKRELAQNYKDDGNENFRFKKYRWAIDCYTKALDCKIDDSEFNSVLCNNRASAHYHLGNFRSSMQDALQAVKYKADNKKAVLRAVECMMKLEKYQQCIDFCQNSNFKSELNSFITKAQDELKRIERDLRKQQAEERRIKAKQEEILKAVAERKINYQGSLFTASHPAAEGHQVYLNNLGQLVWPVLFVYPEYGQTDFIESFNENDSFTDHLKLMFPLDENHPNWDIERKYKTDDLKIAFQDPRTSQFHPFKLTKRLKDVLSDSKFVVVSSVPTFVIVPKDKSFT</sequence>
<reference evidence="6" key="2">
    <citation type="submission" date="2015-06" db="UniProtKB">
        <authorList>
            <consortium name="EnsemblMetazoa"/>
        </authorList>
    </citation>
    <scope>IDENTIFICATION</scope>
</reference>
<keyword evidence="2" id="KW-0802">TPR repeat</keyword>
<dbReference type="PANTHER" id="PTHR46035:SF1">
    <property type="entry name" value="TETRATRICOPEPTIDE REPEAT PROTEIN 4"/>
    <property type="match status" value="1"/>
</dbReference>
<accession>T1KG23</accession>
<dbReference type="Pfam" id="PF18972">
    <property type="entry name" value="Wheel"/>
    <property type="match status" value="1"/>
</dbReference>
<dbReference type="PANTHER" id="PTHR46035">
    <property type="entry name" value="TETRATRICOPEPTIDE REPEAT PROTEIN 4"/>
    <property type="match status" value="1"/>
</dbReference>
<evidence type="ECO:0000313" key="7">
    <source>
        <dbReference type="Proteomes" id="UP000015104"/>
    </source>
</evidence>
<protein>
    <recommendedName>
        <fullName evidence="5">Cns1/TTC4 wheel domain-containing protein</fullName>
    </recommendedName>
</protein>
<dbReference type="SMART" id="SM00028">
    <property type="entry name" value="TPR"/>
    <property type="match status" value="2"/>
</dbReference>
<dbReference type="eggNOG" id="KOG0551">
    <property type="taxonomic scope" value="Eukaryota"/>
</dbReference>
<reference evidence="7" key="1">
    <citation type="submission" date="2011-08" db="EMBL/GenBank/DDBJ databases">
        <authorList>
            <person name="Rombauts S."/>
        </authorList>
    </citation>
    <scope>NUCLEOTIDE SEQUENCE</scope>
    <source>
        <strain evidence="7">London</strain>
    </source>
</reference>
<dbReference type="Gene3D" id="1.25.40.10">
    <property type="entry name" value="Tetratricopeptide repeat domain"/>
    <property type="match status" value="1"/>
</dbReference>
<evidence type="ECO:0000259" key="5">
    <source>
        <dbReference type="Pfam" id="PF18972"/>
    </source>
</evidence>
<proteinExistence type="inferred from homology"/>
<evidence type="ECO:0000256" key="2">
    <source>
        <dbReference type="ARBA" id="ARBA00022803"/>
    </source>
</evidence>
<dbReference type="HOGENOM" id="CLU_040446_2_0_1"/>
<dbReference type="AlphaFoldDB" id="T1KG23"/>
<dbReference type="GO" id="GO:0005829">
    <property type="term" value="C:cytosol"/>
    <property type="evidence" value="ECO:0007669"/>
    <property type="project" value="TreeGrafter"/>
</dbReference>